<dbReference type="EMBL" id="WPIK01000008">
    <property type="protein sequence ID" value="MVN21911.1"/>
    <property type="molecule type" value="Genomic_DNA"/>
</dbReference>
<dbReference type="RefSeq" id="WP_157566669.1">
    <property type="nucleotide sequence ID" value="NZ_WPIK01000008.1"/>
</dbReference>
<keyword evidence="8" id="KW-1185">Reference proteome</keyword>
<gene>
    <name evidence="7" type="ORF">GO621_10220</name>
</gene>
<dbReference type="CDD" id="cd00761">
    <property type="entry name" value="Glyco_tranf_GTA_type"/>
    <property type="match status" value="1"/>
</dbReference>
<dbReference type="Pfam" id="PF00535">
    <property type="entry name" value="Glycos_transf_2"/>
    <property type="match status" value="1"/>
</dbReference>
<keyword evidence="5" id="KW-0472">Membrane</keyword>
<keyword evidence="3" id="KW-0328">Glycosyltransferase</keyword>
<evidence type="ECO:0000259" key="6">
    <source>
        <dbReference type="Pfam" id="PF00535"/>
    </source>
</evidence>
<evidence type="ECO:0000256" key="3">
    <source>
        <dbReference type="ARBA" id="ARBA00022676"/>
    </source>
</evidence>
<evidence type="ECO:0000313" key="7">
    <source>
        <dbReference type="EMBL" id="MVN21911.1"/>
    </source>
</evidence>
<sequence length="297" mass="34217">MHLFKLPSWINPHLYKEKKFADLNKAELFDLKSRIKKFSAEKPDVSVVIPAWNEENNIFRALSSIAANHTSFKVEIIVINNNSTDGTQNVLEELGIRNYFQQKQGTPYARQMGLDKARGKYHLCADCDTFYPPNWIDLMVKPMAEDKSITGVYGRYSFLPPEGKNRLDLFFYELVTGLLVRIRRKNREYLNMLGFNMGFITEAGRNPNGFNVEKSRKFDNANGSDYFVEEAEDGRMAQHLKTKGRLKLVTHAKARVFTSPRRLLYDGGIFKAFKNRFKLHLKALSEYLTGKSKPSVV</sequence>
<evidence type="ECO:0000256" key="1">
    <source>
        <dbReference type="ARBA" id="ARBA00004236"/>
    </source>
</evidence>
<protein>
    <submittedName>
        <fullName evidence="7">Glycosyltransferase</fullName>
    </submittedName>
</protein>
<evidence type="ECO:0000313" key="8">
    <source>
        <dbReference type="Proteomes" id="UP000462014"/>
    </source>
</evidence>
<dbReference type="Gene3D" id="3.90.550.10">
    <property type="entry name" value="Spore Coat Polysaccharide Biosynthesis Protein SpsA, Chain A"/>
    <property type="match status" value="1"/>
</dbReference>
<feature type="domain" description="Glycosyltransferase 2-like" evidence="6">
    <location>
        <begin position="46"/>
        <end position="194"/>
    </location>
</feature>
<dbReference type="Proteomes" id="UP000462014">
    <property type="component" value="Unassembled WGS sequence"/>
</dbReference>
<keyword evidence="2" id="KW-1003">Cell membrane</keyword>
<dbReference type="PANTHER" id="PTHR43646:SF2">
    <property type="entry name" value="GLYCOSYLTRANSFERASE 2-LIKE DOMAIN-CONTAINING PROTEIN"/>
    <property type="match status" value="1"/>
</dbReference>
<keyword evidence="4 7" id="KW-0808">Transferase</keyword>
<reference evidence="7 8" key="1">
    <citation type="submission" date="2019-12" db="EMBL/GenBank/DDBJ databases">
        <title>Mucilaginibacter sp. HMF7410 genome sequencing and assembly.</title>
        <authorList>
            <person name="Kang H."/>
            <person name="Cha I."/>
            <person name="Kim H."/>
            <person name="Joh K."/>
        </authorList>
    </citation>
    <scope>NUCLEOTIDE SEQUENCE [LARGE SCALE GENOMIC DNA]</scope>
    <source>
        <strain evidence="7 8">HMF7410</strain>
    </source>
</reference>
<proteinExistence type="predicted"/>
<dbReference type="InterPro" id="IPR001173">
    <property type="entry name" value="Glyco_trans_2-like"/>
</dbReference>
<comment type="subcellular location">
    <subcellularLocation>
        <location evidence="1">Cell membrane</location>
    </subcellularLocation>
</comment>
<evidence type="ECO:0000256" key="5">
    <source>
        <dbReference type="ARBA" id="ARBA00023136"/>
    </source>
</evidence>
<evidence type="ECO:0000256" key="4">
    <source>
        <dbReference type="ARBA" id="ARBA00022679"/>
    </source>
</evidence>
<name>A0A7K1SX55_9SPHI</name>
<dbReference type="GO" id="GO:0016757">
    <property type="term" value="F:glycosyltransferase activity"/>
    <property type="evidence" value="ECO:0007669"/>
    <property type="project" value="UniProtKB-KW"/>
</dbReference>
<dbReference type="InterPro" id="IPR029044">
    <property type="entry name" value="Nucleotide-diphossugar_trans"/>
</dbReference>
<organism evidence="7 8">
    <name type="scientific">Mucilaginibacter arboris</name>
    <dbReference type="NCBI Taxonomy" id="2682090"/>
    <lineage>
        <taxon>Bacteria</taxon>
        <taxon>Pseudomonadati</taxon>
        <taxon>Bacteroidota</taxon>
        <taxon>Sphingobacteriia</taxon>
        <taxon>Sphingobacteriales</taxon>
        <taxon>Sphingobacteriaceae</taxon>
        <taxon>Mucilaginibacter</taxon>
    </lineage>
</organism>
<dbReference type="GO" id="GO:0005886">
    <property type="term" value="C:plasma membrane"/>
    <property type="evidence" value="ECO:0007669"/>
    <property type="project" value="UniProtKB-SubCell"/>
</dbReference>
<accession>A0A7K1SX55</accession>
<dbReference type="AlphaFoldDB" id="A0A7K1SX55"/>
<comment type="caution">
    <text evidence="7">The sequence shown here is derived from an EMBL/GenBank/DDBJ whole genome shotgun (WGS) entry which is preliminary data.</text>
</comment>
<evidence type="ECO:0000256" key="2">
    <source>
        <dbReference type="ARBA" id="ARBA00022475"/>
    </source>
</evidence>
<dbReference type="PANTHER" id="PTHR43646">
    <property type="entry name" value="GLYCOSYLTRANSFERASE"/>
    <property type="match status" value="1"/>
</dbReference>
<dbReference type="SUPFAM" id="SSF53448">
    <property type="entry name" value="Nucleotide-diphospho-sugar transferases"/>
    <property type="match status" value="1"/>
</dbReference>